<evidence type="ECO:0000256" key="7">
    <source>
        <dbReference type="RuleBase" id="RU003797"/>
    </source>
</evidence>
<keyword evidence="10" id="KW-1185">Reference proteome</keyword>
<evidence type="ECO:0000256" key="6">
    <source>
        <dbReference type="ARBA" id="ARBA00023049"/>
    </source>
</evidence>
<evidence type="ECO:0000256" key="1">
    <source>
        <dbReference type="ARBA" id="ARBA00010243"/>
    </source>
</evidence>
<reference evidence="10" key="1">
    <citation type="submission" date="2017-02" db="EMBL/GenBank/DDBJ databases">
        <authorList>
            <person name="Varghese N."/>
            <person name="Submissions S."/>
        </authorList>
    </citation>
    <scope>NUCLEOTIDE SEQUENCE [LARGE SCALE GENOMIC DNA]</scope>
    <source>
        <strain evidence="10">ATCC BAA-73</strain>
    </source>
</reference>
<dbReference type="PANTHER" id="PTHR30471:SF3">
    <property type="entry name" value="UPF0758 PROTEIN YEES-RELATED"/>
    <property type="match status" value="1"/>
</dbReference>
<dbReference type="STRING" id="142842.SAMN02745118_02229"/>
<dbReference type="Pfam" id="PF04002">
    <property type="entry name" value="RadC"/>
    <property type="match status" value="1"/>
</dbReference>
<dbReference type="NCBIfam" id="TIGR00608">
    <property type="entry name" value="radc"/>
    <property type="match status" value="1"/>
</dbReference>
<protein>
    <submittedName>
        <fullName evidence="9">DNA replication and repair protein RadC</fullName>
    </submittedName>
</protein>
<dbReference type="GO" id="GO:0046872">
    <property type="term" value="F:metal ion binding"/>
    <property type="evidence" value="ECO:0007669"/>
    <property type="project" value="UniProtKB-KW"/>
</dbReference>
<evidence type="ECO:0000313" key="10">
    <source>
        <dbReference type="Proteomes" id="UP000190625"/>
    </source>
</evidence>
<evidence type="ECO:0000256" key="2">
    <source>
        <dbReference type="ARBA" id="ARBA00022670"/>
    </source>
</evidence>
<organism evidence="9 10">
    <name type="scientific">Selenihalanaerobacter shriftii</name>
    <dbReference type="NCBI Taxonomy" id="142842"/>
    <lineage>
        <taxon>Bacteria</taxon>
        <taxon>Bacillati</taxon>
        <taxon>Bacillota</taxon>
        <taxon>Clostridia</taxon>
        <taxon>Halanaerobiales</taxon>
        <taxon>Halobacteroidaceae</taxon>
        <taxon>Selenihalanaerobacter</taxon>
    </lineage>
</organism>
<dbReference type="SUPFAM" id="SSF102712">
    <property type="entry name" value="JAB1/MPN domain"/>
    <property type="match status" value="1"/>
</dbReference>
<evidence type="ECO:0000256" key="3">
    <source>
        <dbReference type="ARBA" id="ARBA00022723"/>
    </source>
</evidence>
<keyword evidence="6" id="KW-0482">Metalloprotease</keyword>
<dbReference type="OrthoDB" id="9804482at2"/>
<evidence type="ECO:0000259" key="8">
    <source>
        <dbReference type="PROSITE" id="PS50249"/>
    </source>
</evidence>
<keyword evidence="3" id="KW-0479">Metal-binding</keyword>
<dbReference type="AlphaFoldDB" id="A0A1T4PMR6"/>
<dbReference type="RefSeq" id="WP_078810673.1">
    <property type="nucleotide sequence ID" value="NZ_FUWM01000020.1"/>
</dbReference>
<dbReference type="InterPro" id="IPR001405">
    <property type="entry name" value="UPF0758"/>
</dbReference>
<dbReference type="PROSITE" id="PS50249">
    <property type="entry name" value="MPN"/>
    <property type="match status" value="1"/>
</dbReference>
<dbReference type="InterPro" id="IPR037518">
    <property type="entry name" value="MPN"/>
</dbReference>
<dbReference type="CDD" id="cd08071">
    <property type="entry name" value="MPN_DUF2466"/>
    <property type="match status" value="1"/>
</dbReference>
<dbReference type="InterPro" id="IPR010994">
    <property type="entry name" value="RuvA_2-like"/>
</dbReference>
<evidence type="ECO:0000313" key="9">
    <source>
        <dbReference type="EMBL" id="SJZ92884.1"/>
    </source>
</evidence>
<dbReference type="GO" id="GO:0006508">
    <property type="term" value="P:proteolysis"/>
    <property type="evidence" value="ECO:0007669"/>
    <property type="project" value="UniProtKB-KW"/>
</dbReference>
<dbReference type="Pfam" id="PF20582">
    <property type="entry name" value="UPF0758_N"/>
    <property type="match status" value="1"/>
</dbReference>
<dbReference type="Proteomes" id="UP000190625">
    <property type="component" value="Unassembled WGS sequence"/>
</dbReference>
<evidence type="ECO:0000256" key="4">
    <source>
        <dbReference type="ARBA" id="ARBA00022801"/>
    </source>
</evidence>
<keyword evidence="4" id="KW-0378">Hydrolase</keyword>
<dbReference type="SUPFAM" id="SSF47781">
    <property type="entry name" value="RuvA domain 2-like"/>
    <property type="match status" value="1"/>
</dbReference>
<name>A0A1T4PMR6_9FIRM</name>
<proteinExistence type="inferred from homology"/>
<dbReference type="EMBL" id="FUWM01000020">
    <property type="protein sequence ID" value="SJZ92884.1"/>
    <property type="molecule type" value="Genomic_DNA"/>
</dbReference>
<dbReference type="NCBIfam" id="NF000642">
    <property type="entry name" value="PRK00024.1"/>
    <property type="match status" value="1"/>
</dbReference>
<keyword evidence="2" id="KW-0645">Protease</keyword>
<gene>
    <name evidence="9" type="ORF">SAMN02745118_02229</name>
</gene>
<dbReference type="PROSITE" id="PS01302">
    <property type="entry name" value="UPF0758"/>
    <property type="match status" value="1"/>
</dbReference>
<comment type="similarity">
    <text evidence="1 7">Belongs to the UPF0758 family.</text>
</comment>
<accession>A0A1T4PMR6</accession>
<keyword evidence="5" id="KW-0862">Zinc</keyword>
<dbReference type="InterPro" id="IPR046778">
    <property type="entry name" value="UPF0758_N"/>
</dbReference>
<feature type="domain" description="MPN" evidence="8">
    <location>
        <begin position="108"/>
        <end position="230"/>
    </location>
</feature>
<dbReference type="Gene3D" id="3.40.140.10">
    <property type="entry name" value="Cytidine Deaminase, domain 2"/>
    <property type="match status" value="1"/>
</dbReference>
<sequence>MVEWNLTIKDLPEDERPREKLLKFGSKAMSTAELLALIIRTGSRSDTAIELANKLLTYAGGLKFLKDLSLEELKEIKGIGLAKATQISATVELGRRIRMASSKQRDEIITSPRDVANLLLAKLSFLEREHFVTVLLNTKNRVITIEEISVGSLNSSIVHPREVFKPAIRRNSAAIILAHNHPSGSLEPSSEDIKVTNRLRKSGEIMGIEILDHLIVGNEEYISLKEKGYFK</sequence>
<dbReference type="PANTHER" id="PTHR30471">
    <property type="entry name" value="DNA REPAIR PROTEIN RADC"/>
    <property type="match status" value="1"/>
</dbReference>
<dbReference type="GO" id="GO:0008237">
    <property type="term" value="F:metallopeptidase activity"/>
    <property type="evidence" value="ECO:0007669"/>
    <property type="project" value="UniProtKB-KW"/>
</dbReference>
<dbReference type="InterPro" id="IPR025657">
    <property type="entry name" value="RadC_JAB"/>
</dbReference>
<dbReference type="InterPro" id="IPR020891">
    <property type="entry name" value="UPF0758_CS"/>
</dbReference>
<evidence type="ECO:0000256" key="5">
    <source>
        <dbReference type="ARBA" id="ARBA00022833"/>
    </source>
</evidence>